<dbReference type="InterPro" id="IPR057242">
    <property type="entry name" value="PCFS4-like"/>
</dbReference>
<evidence type="ECO:0000256" key="2">
    <source>
        <dbReference type="SAM" id="MobiDB-lite"/>
    </source>
</evidence>
<dbReference type="PANTHER" id="PTHR15921">
    <property type="entry name" value="PRE-MRNA CLEAVAGE COMPLEX II"/>
    <property type="match status" value="1"/>
</dbReference>
<proteinExistence type="predicted"/>
<dbReference type="InterPro" id="IPR008942">
    <property type="entry name" value="ENTH_VHS"/>
</dbReference>
<dbReference type="PANTHER" id="PTHR15921:SF3">
    <property type="entry name" value="PRE-MRNA CLEAVAGE COMPLEX 2 PROTEIN PCF11"/>
    <property type="match status" value="1"/>
</dbReference>
<dbReference type="InterPro" id="IPR013087">
    <property type="entry name" value="Znf_C2H2_type"/>
</dbReference>
<dbReference type="Pfam" id="PF04818">
    <property type="entry name" value="CID"/>
    <property type="match status" value="1"/>
</dbReference>
<keyword evidence="5" id="KW-1185">Reference proteome</keyword>
<dbReference type="FunFam" id="1.25.40.90:FF:000023">
    <property type="entry name" value="polyadenylation and cleavage factor homolog 4"/>
    <property type="match status" value="1"/>
</dbReference>
<dbReference type="AlphaFoldDB" id="A0A2Z7A078"/>
<dbReference type="PROSITE" id="PS00028">
    <property type="entry name" value="ZINC_FINGER_C2H2_1"/>
    <property type="match status" value="1"/>
</dbReference>
<dbReference type="SUPFAM" id="SSF48464">
    <property type="entry name" value="ENTH/VHS domain"/>
    <property type="match status" value="1"/>
</dbReference>
<evidence type="ECO:0000256" key="1">
    <source>
        <dbReference type="ARBA" id="ARBA00022664"/>
    </source>
</evidence>
<feature type="region of interest" description="Disordered" evidence="2">
    <location>
        <begin position="215"/>
        <end position="238"/>
    </location>
</feature>
<feature type="region of interest" description="Disordered" evidence="2">
    <location>
        <begin position="1"/>
        <end position="78"/>
    </location>
</feature>
<feature type="compositionally biased region" description="Polar residues" evidence="2">
    <location>
        <begin position="558"/>
        <end position="574"/>
    </location>
</feature>
<feature type="compositionally biased region" description="Basic and acidic residues" evidence="2">
    <location>
        <begin position="1"/>
        <end position="18"/>
    </location>
</feature>
<evidence type="ECO:0000313" key="5">
    <source>
        <dbReference type="Proteomes" id="UP000250235"/>
    </source>
</evidence>
<name>A0A2Z7A078_9LAMI</name>
<dbReference type="GO" id="GO:0005737">
    <property type="term" value="C:cytoplasm"/>
    <property type="evidence" value="ECO:0007669"/>
    <property type="project" value="TreeGrafter"/>
</dbReference>
<dbReference type="InterPro" id="IPR047415">
    <property type="entry name" value="Pcf11_CID"/>
</dbReference>
<dbReference type="OrthoDB" id="907180at2759"/>
<dbReference type="Gene3D" id="1.25.40.90">
    <property type="match status" value="1"/>
</dbReference>
<feature type="compositionally biased region" description="Polar residues" evidence="2">
    <location>
        <begin position="215"/>
        <end position="227"/>
    </location>
</feature>
<feature type="compositionally biased region" description="Polar residues" evidence="2">
    <location>
        <begin position="583"/>
        <end position="599"/>
    </location>
</feature>
<feature type="region of interest" description="Disordered" evidence="2">
    <location>
        <begin position="445"/>
        <end position="484"/>
    </location>
</feature>
<feature type="region of interest" description="Disordered" evidence="2">
    <location>
        <begin position="250"/>
        <end position="288"/>
    </location>
</feature>
<feature type="compositionally biased region" description="Low complexity" evidence="2">
    <location>
        <begin position="702"/>
        <end position="712"/>
    </location>
</feature>
<dbReference type="GO" id="GO:0005849">
    <property type="term" value="C:mRNA cleavage factor complex"/>
    <property type="evidence" value="ECO:0007669"/>
    <property type="project" value="TreeGrafter"/>
</dbReference>
<dbReference type="SMART" id="SM00582">
    <property type="entry name" value="RPR"/>
    <property type="match status" value="1"/>
</dbReference>
<dbReference type="GO" id="GO:0003729">
    <property type="term" value="F:mRNA binding"/>
    <property type="evidence" value="ECO:0007669"/>
    <property type="project" value="InterPro"/>
</dbReference>
<keyword evidence="1" id="KW-0507">mRNA processing</keyword>
<accession>A0A2Z7A078</accession>
<feature type="region of interest" description="Disordered" evidence="2">
    <location>
        <begin position="614"/>
        <end position="639"/>
    </location>
</feature>
<protein>
    <submittedName>
        <fullName evidence="4">Pre-mRNA cleavage complex 2 protein Pcf11-like</fullName>
    </submittedName>
</protein>
<feature type="region of interest" description="Disordered" evidence="2">
    <location>
        <begin position="656"/>
        <end position="728"/>
    </location>
</feature>
<dbReference type="CDD" id="cd16982">
    <property type="entry name" value="CID_Pcf11"/>
    <property type="match status" value="1"/>
</dbReference>
<dbReference type="InterPro" id="IPR045154">
    <property type="entry name" value="PCF11-like"/>
</dbReference>
<dbReference type="EMBL" id="KV020150">
    <property type="protein sequence ID" value="KZV14944.1"/>
    <property type="molecule type" value="Genomic_DNA"/>
</dbReference>
<evidence type="ECO:0000313" key="4">
    <source>
        <dbReference type="EMBL" id="KZV14944.1"/>
    </source>
</evidence>
<feature type="domain" description="CID" evidence="3">
    <location>
        <begin position="80"/>
        <end position="208"/>
    </location>
</feature>
<organism evidence="4 5">
    <name type="scientific">Dorcoceras hygrometricum</name>
    <dbReference type="NCBI Taxonomy" id="472368"/>
    <lineage>
        <taxon>Eukaryota</taxon>
        <taxon>Viridiplantae</taxon>
        <taxon>Streptophyta</taxon>
        <taxon>Embryophyta</taxon>
        <taxon>Tracheophyta</taxon>
        <taxon>Spermatophyta</taxon>
        <taxon>Magnoliopsida</taxon>
        <taxon>eudicotyledons</taxon>
        <taxon>Gunneridae</taxon>
        <taxon>Pentapetalae</taxon>
        <taxon>asterids</taxon>
        <taxon>lamiids</taxon>
        <taxon>Lamiales</taxon>
        <taxon>Gesneriaceae</taxon>
        <taxon>Didymocarpoideae</taxon>
        <taxon>Trichosporeae</taxon>
        <taxon>Loxocarpinae</taxon>
        <taxon>Dorcoceras</taxon>
    </lineage>
</organism>
<feature type="region of interest" description="Disordered" evidence="2">
    <location>
        <begin position="748"/>
        <end position="783"/>
    </location>
</feature>
<evidence type="ECO:0000259" key="3">
    <source>
        <dbReference type="PROSITE" id="PS51391"/>
    </source>
</evidence>
<dbReference type="InterPro" id="IPR006569">
    <property type="entry name" value="CID_dom"/>
</dbReference>
<feature type="compositionally biased region" description="Basic and acidic residues" evidence="2">
    <location>
        <begin position="447"/>
        <end position="461"/>
    </location>
</feature>
<dbReference type="GO" id="GO:0031124">
    <property type="term" value="P:mRNA 3'-end processing"/>
    <property type="evidence" value="ECO:0007669"/>
    <property type="project" value="InterPro"/>
</dbReference>
<feature type="compositionally biased region" description="Polar residues" evidence="2">
    <location>
        <begin position="539"/>
        <end position="548"/>
    </location>
</feature>
<reference evidence="4 5" key="1">
    <citation type="journal article" date="2015" name="Proc. Natl. Acad. Sci. U.S.A.">
        <title>The resurrection genome of Boea hygrometrica: A blueprint for survival of dehydration.</title>
        <authorList>
            <person name="Xiao L."/>
            <person name="Yang G."/>
            <person name="Zhang L."/>
            <person name="Yang X."/>
            <person name="Zhao S."/>
            <person name="Ji Z."/>
            <person name="Zhou Q."/>
            <person name="Hu M."/>
            <person name="Wang Y."/>
            <person name="Chen M."/>
            <person name="Xu Y."/>
            <person name="Jin H."/>
            <person name="Xiao X."/>
            <person name="Hu G."/>
            <person name="Bao F."/>
            <person name="Hu Y."/>
            <person name="Wan P."/>
            <person name="Li L."/>
            <person name="Deng X."/>
            <person name="Kuang T."/>
            <person name="Xiang C."/>
            <person name="Zhu J.K."/>
            <person name="Oliver M.J."/>
            <person name="He Y."/>
        </authorList>
    </citation>
    <scope>NUCLEOTIDE SEQUENCE [LARGE SCALE GENOMIC DNA]</scope>
    <source>
        <strain evidence="5">cv. XS01</strain>
    </source>
</reference>
<sequence length="1074" mass="117021">MENLRRPSDRSISKEPGLKKPRLTEVTPASDRSSNGRRGFIQRPAATNSGAGVLSFQRDRDSESSDSVRGTFPQQPGQQLHHELVTQYKTALAELTFNSKPIITNLTIIAGENLHAAKAIAATICANILEVPSEQKLPSLYLLDSIVKNIGRDYIKSFSTRLPEVFCKAYRQVDPSIHQSMRHLFGTWKGVFSPQSLHLIEKELGFTSTVNVSSQGSIASRQDSQPQHPTPSIHVNPKYLEARQKLEITRARGSSDDDNGATVKSIDDVRAPERTSTINSGRSWAGPYAKSINHQHKDLINESGHDKNSGAAHVHYDYGSNILGRASLGTGRVSETAKEQGFDRPRYDFGFDVAGKLSQQNNGFDPNHGFEPSNSGSHLQHNKNFASRNIDGMNKSWKNLEEEEYMWDEINSKPSDFDAAGTFVKYPRVPENYGGLDAASRLGRSQGAHDIEPRIDDKTSAEGRVLSGPVKSTTHVGTPGYGAKFSSIPQGQTLGAASSLKPKFVNQHPPSSSFSASEYKQTSSGPPTDPRKPAGLRNIESNHQNSPDSLHLPYRDVNQPNKQRLHPQTTSAVNPLQKRKHVPTTQLKNNKVSSFEPSSGENIFVSQVSASESHSAIVTSPSDKSNRQAGDSPGPGQSITSSLLAAVVQSGILNNSTVTGRSSMPIQETGQDSSLGDLQPALPSDPHTGFPLSRPPGKLNQPPLRSSSPSSLAGIQAEKPPTGVKAASDPVSSLLSSLVAKGLISSKSDSLSFTSPKMPNQSLDRGPEVASPSCTPVPSIPGIMDKPLSSITDKPSSLKSAAEVCDDMPQSETKIKNLIGFEFRPDIVRSFNPAVVSELSGLPHQCSICGIGLKCQEQLDRHMDWHVVKDSEQNSSNINSRRWYTDSDDWVAGIGCFHDSDSATDLLGGLRETSESDDHMVPADENQCACILCGQLFDDFYSLGRDEWMFRGAVYLTKPSSESFENTGTASGNTFPGPIVHANCISDQVVHDFGLACHIKLLLKFRSIDGRTVKTINSLSGYSCISCSPFPLKLQNASEGLSRVEQFYISSKWRLITMLQFVLMWYYHTSYVPE</sequence>
<feature type="region of interest" description="Disordered" evidence="2">
    <location>
        <begin position="502"/>
        <end position="599"/>
    </location>
</feature>
<dbReference type="PROSITE" id="PS51391">
    <property type="entry name" value="CID"/>
    <property type="match status" value="1"/>
</dbReference>
<gene>
    <name evidence="4" type="ORF">F511_40123</name>
</gene>
<feature type="compositionally biased region" description="Polar residues" evidence="2">
    <location>
        <begin position="656"/>
        <end position="676"/>
    </location>
</feature>
<dbReference type="Proteomes" id="UP000250235">
    <property type="component" value="Unassembled WGS sequence"/>
</dbReference>
<feature type="compositionally biased region" description="Polar residues" evidence="2">
    <location>
        <begin position="748"/>
        <end position="763"/>
    </location>
</feature>
<feature type="compositionally biased region" description="Polar residues" evidence="2">
    <location>
        <begin position="508"/>
        <end position="526"/>
    </location>
</feature>
<dbReference type="GO" id="GO:0006369">
    <property type="term" value="P:termination of RNA polymerase II transcription"/>
    <property type="evidence" value="ECO:0007669"/>
    <property type="project" value="InterPro"/>
</dbReference>
<dbReference type="Pfam" id="PF23228">
    <property type="entry name" value="zf_PCFS4"/>
    <property type="match status" value="1"/>
</dbReference>
<dbReference type="GO" id="GO:0000993">
    <property type="term" value="F:RNA polymerase II complex binding"/>
    <property type="evidence" value="ECO:0007669"/>
    <property type="project" value="InterPro"/>
</dbReference>